<keyword evidence="3" id="KW-1185">Reference proteome</keyword>
<sequence>MGNPTIKCKQTKNNKQKTENMPCVLECQKQRIALQMVSAECFNQNIITRQFSMSHSQVNQSMADGPPDQDPIMASLISRPEPHWKPLECDQEEDEWSQAIKQS</sequence>
<dbReference type="EMBL" id="JAROKS010000004">
    <property type="protein sequence ID" value="KAK1803893.1"/>
    <property type="molecule type" value="Genomic_DNA"/>
</dbReference>
<reference evidence="2" key="1">
    <citation type="submission" date="2023-03" db="EMBL/GenBank/DDBJ databases">
        <title>Electrophorus voltai genome.</title>
        <authorList>
            <person name="Bian C."/>
        </authorList>
    </citation>
    <scope>NUCLEOTIDE SEQUENCE</scope>
    <source>
        <strain evidence="2">CB-2022</strain>
        <tissue evidence="2">Muscle</tissue>
    </source>
</reference>
<accession>A0AAD8ZR43</accession>
<dbReference type="AlphaFoldDB" id="A0AAD8ZR43"/>
<proteinExistence type="predicted"/>
<gene>
    <name evidence="2" type="ORF">P4O66_003837</name>
</gene>
<protein>
    <submittedName>
        <fullName evidence="2">Uncharacterized protein</fullName>
    </submittedName>
</protein>
<evidence type="ECO:0000313" key="2">
    <source>
        <dbReference type="EMBL" id="KAK1803893.1"/>
    </source>
</evidence>
<evidence type="ECO:0000313" key="3">
    <source>
        <dbReference type="Proteomes" id="UP001239994"/>
    </source>
</evidence>
<organism evidence="2 3">
    <name type="scientific">Electrophorus voltai</name>
    <dbReference type="NCBI Taxonomy" id="2609070"/>
    <lineage>
        <taxon>Eukaryota</taxon>
        <taxon>Metazoa</taxon>
        <taxon>Chordata</taxon>
        <taxon>Craniata</taxon>
        <taxon>Vertebrata</taxon>
        <taxon>Euteleostomi</taxon>
        <taxon>Actinopterygii</taxon>
        <taxon>Neopterygii</taxon>
        <taxon>Teleostei</taxon>
        <taxon>Ostariophysi</taxon>
        <taxon>Gymnotiformes</taxon>
        <taxon>Gymnotoidei</taxon>
        <taxon>Gymnotidae</taxon>
        <taxon>Electrophorus</taxon>
    </lineage>
</organism>
<feature type="region of interest" description="Disordered" evidence="1">
    <location>
        <begin position="79"/>
        <end position="103"/>
    </location>
</feature>
<evidence type="ECO:0000256" key="1">
    <source>
        <dbReference type="SAM" id="MobiDB-lite"/>
    </source>
</evidence>
<dbReference type="Proteomes" id="UP001239994">
    <property type="component" value="Unassembled WGS sequence"/>
</dbReference>
<name>A0AAD8ZR43_9TELE</name>
<comment type="caution">
    <text evidence="2">The sequence shown here is derived from an EMBL/GenBank/DDBJ whole genome shotgun (WGS) entry which is preliminary data.</text>
</comment>